<dbReference type="SUPFAM" id="SSF52172">
    <property type="entry name" value="CheY-like"/>
    <property type="match status" value="1"/>
</dbReference>
<evidence type="ECO:0000259" key="9">
    <source>
        <dbReference type="PROSITE" id="PS51755"/>
    </source>
</evidence>
<organism evidence="10 11">
    <name type="scientific">Atopobium minutum</name>
    <dbReference type="NCBI Taxonomy" id="1381"/>
    <lineage>
        <taxon>Bacteria</taxon>
        <taxon>Bacillati</taxon>
        <taxon>Actinomycetota</taxon>
        <taxon>Coriobacteriia</taxon>
        <taxon>Coriobacteriales</taxon>
        <taxon>Atopobiaceae</taxon>
        <taxon>Atopobium</taxon>
    </lineage>
</organism>
<dbReference type="InterPro" id="IPR011006">
    <property type="entry name" value="CheY-like_superfamily"/>
</dbReference>
<evidence type="ECO:0000256" key="1">
    <source>
        <dbReference type="ARBA" id="ARBA00022553"/>
    </source>
</evidence>
<dbReference type="PANTHER" id="PTHR48111">
    <property type="entry name" value="REGULATOR OF RPOS"/>
    <property type="match status" value="1"/>
</dbReference>
<keyword evidence="1 6" id="KW-0597">Phosphoprotein</keyword>
<evidence type="ECO:0000313" key="10">
    <source>
        <dbReference type="EMBL" id="SEC00004.1"/>
    </source>
</evidence>
<feature type="domain" description="Response regulatory" evidence="8">
    <location>
        <begin position="4"/>
        <end position="118"/>
    </location>
</feature>
<sequence length="232" mass="25852">MQAHILLADDDAHIREVVCVLLESEGYAVHTAVDGVEALQLFETNMGFDLIILDVLMPGLSGLDVCKRIREQSNTPVLFLTARSQDADKVRGFVAGGDDYLPKPFSAIEMLARVNALLRRYHRYGGSPAQTQRTKLTVGDITIDVSGRHVFGPAGAIALTDFEFSVLLLLAQHRGTIFSAREIYEAVWDEPFLEQSANTVMVHIRNLRRKLGDNPQNPRYIRTVWGRGYTIG</sequence>
<dbReference type="GO" id="GO:0006355">
    <property type="term" value="P:regulation of DNA-templated transcription"/>
    <property type="evidence" value="ECO:0007669"/>
    <property type="project" value="InterPro"/>
</dbReference>
<protein>
    <submittedName>
        <fullName evidence="10">DNA-binding response regulator, OmpR family, contains REC and winged-helix (WHTH) domain</fullName>
    </submittedName>
</protein>
<dbReference type="GO" id="GO:0000156">
    <property type="term" value="F:phosphorelay response regulator activity"/>
    <property type="evidence" value="ECO:0007669"/>
    <property type="project" value="TreeGrafter"/>
</dbReference>
<evidence type="ECO:0000256" key="5">
    <source>
        <dbReference type="ARBA" id="ARBA00023163"/>
    </source>
</evidence>
<dbReference type="InterPro" id="IPR001789">
    <property type="entry name" value="Sig_transdc_resp-reg_receiver"/>
</dbReference>
<dbReference type="RefSeq" id="WP_002563926.1">
    <property type="nucleotide sequence ID" value="NZ_CALJSN010000008.1"/>
</dbReference>
<keyword evidence="3" id="KW-0805">Transcription regulation</keyword>
<evidence type="ECO:0000259" key="8">
    <source>
        <dbReference type="PROSITE" id="PS50110"/>
    </source>
</evidence>
<dbReference type="AlphaFoldDB" id="A0AB38A7Z3"/>
<dbReference type="Gene3D" id="3.40.50.2300">
    <property type="match status" value="1"/>
</dbReference>
<dbReference type="SMART" id="SM00862">
    <property type="entry name" value="Trans_reg_C"/>
    <property type="match status" value="1"/>
</dbReference>
<dbReference type="GO" id="GO:0000976">
    <property type="term" value="F:transcription cis-regulatory region binding"/>
    <property type="evidence" value="ECO:0007669"/>
    <property type="project" value="TreeGrafter"/>
</dbReference>
<reference evidence="10 11" key="1">
    <citation type="submission" date="2016-10" db="EMBL/GenBank/DDBJ databases">
        <authorList>
            <person name="Varghese N."/>
            <person name="Submissions S."/>
        </authorList>
    </citation>
    <scope>NUCLEOTIDE SEQUENCE [LARGE SCALE GENOMIC DNA]</scope>
    <source>
        <strain evidence="10 11">DSM 20586</strain>
    </source>
</reference>
<feature type="domain" description="OmpR/PhoB-type" evidence="9">
    <location>
        <begin position="133"/>
        <end position="232"/>
    </location>
</feature>
<dbReference type="FunFam" id="3.40.50.2300:FF:000001">
    <property type="entry name" value="DNA-binding response regulator PhoB"/>
    <property type="match status" value="1"/>
</dbReference>
<dbReference type="GO" id="GO:0005829">
    <property type="term" value="C:cytosol"/>
    <property type="evidence" value="ECO:0007669"/>
    <property type="project" value="TreeGrafter"/>
</dbReference>
<comment type="caution">
    <text evidence="10">The sequence shown here is derived from an EMBL/GenBank/DDBJ whole genome shotgun (WGS) entry which is preliminary data.</text>
</comment>
<evidence type="ECO:0000256" key="4">
    <source>
        <dbReference type="ARBA" id="ARBA00023125"/>
    </source>
</evidence>
<dbReference type="EMBL" id="FNSH01000001">
    <property type="protein sequence ID" value="SEC00004.1"/>
    <property type="molecule type" value="Genomic_DNA"/>
</dbReference>
<dbReference type="PROSITE" id="PS50110">
    <property type="entry name" value="RESPONSE_REGULATORY"/>
    <property type="match status" value="1"/>
</dbReference>
<evidence type="ECO:0000256" key="6">
    <source>
        <dbReference type="PROSITE-ProRule" id="PRU00169"/>
    </source>
</evidence>
<keyword evidence="5" id="KW-0804">Transcription</keyword>
<dbReference type="Pfam" id="PF00486">
    <property type="entry name" value="Trans_reg_C"/>
    <property type="match status" value="1"/>
</dbReference>
<feature type="DNA-binding region" description="OmpR/PhoB-type" evidence="7">
    <location>
        <begin position="133"/>
        <end position="232"/>
    </location>
</feature>
<name>A0AB38A7Z3_9ACTN</name>
<dbReference type="PANTHER" id="PTHR48111:SF2">
    <property type="entry name" value="RESPONSE REGULATOR SAER"/>
    <property type="match status" value="1"/>
</dbReference>
<dbReference type="InterPro" id="IPR039420">
    <property type="entry name" value="WalR-like"/>
</dbReference>
<dbReference type="PROSITE" id="PS51755">
    <property type="entry name" value="OMPR_PHOB"/>
    <property type="match status" value="1"/>
</dbReference>
<gene>
    <name evidence="10" type="ORF">SAMN04489746_1410</name>
</gene>
<keyword evidence="2" id="KW-0902">Two-component regulatory system</keyword>
<evidence type="ECO:0000256" key="2">
    <source>
        <dbReference type="ARBA" id="ARBA00023012"/>
    </source>
</evidence>
<dbReference type="CDD" id="cd00383">
    <property type="entry name" value="trans_reg_C"/>
    <property type="match status" value="1"/>
</dbReference>
<dbReference type="Gene3D" id="6.10.250.690">
    <property type="match status" value="1"/>
</dbReference>
<evidence type="ECO:0000256" key="3">
    <source>
        <dbReference type="ARBA" id="ARBA00023015"/>
    </source>
</evidence>
<evidence type="ECO:0000313" key="11">
    <source>
        <dbReference type="Proteomes" id="UP000183687"/>
    </source>
</evidence>
<feature type="modified residue" description="4-aspartylphosphate" evidence="6">
    <location>
        <position position="54"/>
    </location>
</feature>
<keyword evidence="4 7" id="KW-0238">DNA-binding</keyword>
<dbReference type="Gene3D" id="1.10.10.10">
    <property type="entry name" value="Winged helix-like DNA-binding domain superfamily/Winged helix DNA-binding domain"/>
    <property type="match status" value="1"/>
</dbReference>
<dbReference type="Pfam" id="PF00072">
    <property type="entry name" value="Response_reg"/>
    <property type="match status" value="1"/>
</dbReference>
<dbReference type="GO" id="GO:0032993">
    <property type="term" value="C:protein-DNA complex"/>
    <property type="evidence" value="ECO:0007669"/>
    <property type="project" value="TreeGrafter"/>
</dbReference>
<dbReference type="InterPro" id="IPR036388">
    <property type="entry name" value="WH-like_DNA-bd_sf"/>
</dbReference>
<dbReference type="SMART" id="SM00448">
    <property type="entry name" value="REC"/>
    <property type="match status" value="1"/>
</dbReference>
<dbReference type="Proteomes" id="UP000183687">
    <property type="component" value="Unassembled WGS sequence"/>
</dbReference>
<accession>A0AB38A7Z3</accession>
<proteinExistence type="predicted"/>
<evidence type="ECO:0000256" key="7">
    <source>
        <dbReference type="PROSITE-ProRule" id="PRU01091"/>
    </source>
</evidence>
<dbReference type="InterPro" id="IPR016032">
    <property type="entry name" value="Sig_transdc_resp-reg_C-effctor"/>
</dbReference>
<dbReference type="SUPFAM" id="SSF46894">
    <property type="entry name" value="C-terminal effector domain of the bipartite response regulators"/>
    <property type="match status" value="1"/>
</dbReference>
<dbReference type="FunFam" id="1.10.10.10:FF:000018">
    <property type="entry name" value="DNA-binding response regulator ResD"/>
    <property type="match status" value="1"/>
</dbReference>
<dbReference type="CDD" id="cd17574">
    <property type="entry name" value="REC_OmpR"/>
    <property type="match status" value="1"/>
</dbReference>
<dbReference type="InterPro" id="IPR001867">
    <property type="entry name" value="OmpR/PhoB-type_DNA-bd"/>
</dbReference>